<sequence>MLFMKRALQKSDWLKQPYVTLFYLRGVCRAVLCTHKQMGPIRTDALSGAADNVPKRLPGFRLKVNN</sequence>
<dbReference type="AlphaFoldDB" id="A0A2H1VSM9"/>
<protein>
    <submittedName>
        <fullName evidence="1">SFRICE_002017</fullName>
    </submittedName>
</protein>
<accession>A0A2H1VSM9</accession>
<reference evidence="1" key="1">
    <citation type="submission" date="2016-07" db="EMBL/GenBank/DDBJ databases">
        <authorList>
            <person name="Bretaudeau A."/>
        </authorList>
    </citation>
    <scope>NUCLEOTIDE SEQUENCE</scope>
    <source>
        <strain evidence="1">Rice</strain>
        <tissue evidence="1">Whole body</tissue>
    </source>
</reference>
<organism evidence="1">
    <name type="scientific">Spodoptera frugiperda</name>
    <name type="common">Fall armyworm</name>
    <dbReference type="NCBI Taxonomy" id="7108"/>
    <lineage>
        <taxon>Eukaryota</taxon>
        <taxon>Metazoa</taxon>
        <taxon>Ecdysozoa</taxon>
        <taxon>Arthropoda</taxon>
        <taxon>Hexapoda</taxon>
        <taxon>Insecta</taxon>
        <taxon>Pterygota</taxon>
        <taxon>Neoptera</taxon>
        <taxon>Endopterygota</taxon>
        <taxon>Lepidoptera</taxon>
        <taxon>Glossata</taxon>
        <taxon>Ditrysia</taxon>
        <taxon>Noctuoidea</taxon>
        <taxon>Noctuidae</taxon>
        <taxon>Amphipyrinae</taxon>
        <taxon>Spodoptera</taxon>
    </lineage>
</organism>
<evidence type="ECO:0000313" key="1">
    <source>
        <dbReference type="EMBL" id="SOQ43861.1"/>
    </source>
</evidence>
<name>A0A2H1VSM9_SPOFR</name>
<dbReference type="EMBL" id="ODYU01004216">
    <property type="protein sequence ID" value="SOQ43861.1"/>
    <property type="molecule type" value="Genomic_DNA"/>
</dbReference>
<proteinExistence type="predicted"/>
<gene>
    <name evidence="1" type="ORF">SFRICE_002017</name>
</gene>